<dbReference type="AlphaFoldDB" id="A0A1M4XHU3"/>
<dbReference type="Gene3D" id="3.40.50.1820">
    <property type="entry name" value="alpha/beta hydrolase"/>
    <property type="match status" value="1"/>
</dbReference>
<dbReference type="SUPFAM" id="SSF53474">
    <property type="entry name" value="alpha/beta-Hydrolases"/>
    <property type="match status" value="1"/>
</dbReference>
<proteinExistence type="predicted"/>
<keyword evidence="4" id="KW-1185">Reference proteome</keyword>
<evidence type="ECO:0000313" key="3">
    <source>
        <dbReference type="EMBL" id="SHE92936.1"/>
    </source>
</evidence>
<keyword evidence="1" id="KW-0732">Signal</keyword>
<dbReference type="InterPro" id="IPR029058">
    <property type="entry name" value="AB_hydrolase_fold"/>
</dbReference>
<dbReference type="STRING" id="494016.SAMN04487965_0970"/>
<dbReference type="PRINTS" id="PR00111">
    <property type="entry name" value="ABHYDROLASE"/>
</dbReference>
<evidence type="ECO:0000259" key="2">
    <source>
        <dbReference type="Pfam" id="PF00561"/>
    </source>
</evidence>
<feature type="signal peptide" evidence="1">
    <location>
        <begin position="1"/>
        <end position="31"/>
    </location>
</feature>
<dbReference type="InterPro" id="IPR000073">
    <property type="entry name" value="AB_hydrolase_1"/>
</dbReference>
<dbReference type="EMBL" id="FQVA01000001">
    <property type="protein sequence ID" value="SHE92936.1"/>
    <property type="molecule type" value="Genomic_DNA"/>
</dbReference>
<dbReference type="PANTHER" id="PTHR43433">
    <property type="entry name" value="HYDROLASE, ALPHA/BETA FOLD FAMILY PROTEIN"/>
    <property type="match status" value="1"/>
</dbReference>
<dbReference type="Proteomes" id="UP000184170">
    <property type="component" value="Unassembled WGS sequence"/>
</dbReference>
<reference evidence="4" key="1">
    <citation type="submission" date="2016-11" db="EMBL/GenBank/DDBJ databases">
        <authorList>
            <person name="Varghese N."/>
            <person name="Submissions S."/>
        </authorList>
    </citation>
    <scope>NUCLEOTIDE SEQUENCE [LARGE SCALE GENOMIC DNA]</scope>
    <source>
        <strain evidence="4">CGMCC 1.7063</strain>
    </source>
</reference>
<gene>
    <name evidence="3" type="ORF">SAMN04487965_0970</name>
</gene>
<organism evidence="3 4">
    <name type="scientific">Microbulbifer donghaiensis</name>
    <dbReference type="NCBI Taxonomy" id="494016"/>
    <lineage>
        <taxon>Bacteria</taxon>
        <taxon>Pseudomonadati</taxon>
        <taxon>Pseudomonadota</taxon>
        <taxon>Gammaproteobacteria</taxon>
        <taxon>Cellvibrionales</taxon>
        <taxon>Microbulbiferaceae</taxon>
        <taxon>Microbulbifer</taxon>
    </lineage>
</organism>
<dbReference type="PANTHER" id="PTHR43433:SF5">
    <property type="entry name" value="AB HYDROLASE-1 DOMAIN-CONTAINING PROTEIN"/>
    <property type="match status" value="1"/>
</dbReference>
<evidence type="ECO:0000256" key="1">
    <source>
        <dbReference type="SAM" id="SignalP"/>
    </source>
</evidence>
<sequence>MGRLFLRRLIRALFVTACCLAALVASVGASALDNSWQRRVISHGDVNLEVFQKGGGTAVLMHPSLGRPARDFEDLGNRVAKAGYRVVLINPRRIGGSSGPMEKVGLRELAEDVWRVADQLMIDRAFILGQNFGNRVSRTVSSLQPERVIGLVLMAAGGEIEPSDKVWAEFKKAFDPNLPKERQMEAVANSFFAPGNDASAWRRGWNGETAKLQVGAVERTDFKPFYLGGTAPGLVMQGLDDKIAPAQNAWNLVNKRQNTRLAAFPNMGHAMLPEQPEALATALIDFLNSQTQANYNQPVQ</sequence>
<feature type="domain" description="AB hydrolase-1" evidence="2">
    <location>
        <begin position="58"/>
        <end position="185"/>
    </location>
</feature>
<feature type="chain" id="PRO_5012635193" evidence="1">
    <location>
        <begin position="32"/>
        <end position="300"/>
    </location>
</feature>
<evidence type="ECO:0000313" key="4">
    <source>
        <dbReference type="Proteomes" id="UP000184170"/>
    </source>
</evidence>
<dbReference type="Pfam" id="PF00561">
    <property type="entry name" value="Abhydrolase_1"/>
    <property type="match status" value="1"/>
</dbReference>
<dbReference type="InterPro" id="IPR050471">
    <property type="entry name" value="AB_hydrolase"/>
</dbReference>
<protein>
    <submittedName>
        <fullName evidence="3">Pimeloyl-ACP methyl ester carboxylesterase</fullName>
    </submittedName>
</protein>
<name>A0A1M4XHU3_9GAMM</name>
<accession>A0A1M4XHU3</accession>